<dbReference type="GeneID" id="30863053"/>
<dbReference type="PRINTS" id="PR01434">
    <property type="entry name" value="NADHDHGNASE5"/>
</dbReference>
<evidence type="ECO:0000256" key="5">
    <source>
        <dbReference type="ARBA" id="ARBA00022719"/>
    </source>
</evidence>
<evidence type="ECO:0000256" key="12">
    <source>
        <dbReference type="ARBA" id="ARBA00023136"/>
    </source>
</evidence>
<feature type="domain" description="NADH:quinone oxidoreductase/Mrp antiporter transmembrane" evidence="14">
    <location>
        <begin position="146"/>
        <end position="442"/>
    </location>
</feature>
<dbReference type="EMBL" id="KP221925">
    <property type="protein sequence ID" value="AJE75337.1"/>
    <property type="molecule type" value="Genomic_DNA"/>
</dbReference>
<keyword evidence="10 13" id="KW-0520">NAD</keyword>
<reference evidence="16" key="1">
    <citation type="submission" date="2014-12" db="EMBL/GenBank/DDBJ databases">
        <title>Evolution of Gossypium chloroplast genomes.</title>
        <authorList>
            <person name="Chen Z."/>
            <person name="Hua J."/>
        </authorList>
    </citation>
    <scope>NUCLEOTIDE SEQUENCE</scope>
</reference>
<evidence type="ECO:0000256" key="8">
    <source>
        <dbReference type="ARBA" id="ARBA00022967"/>
    </source>
</evidence>
<evidence type="ECO:0000259" key="14">
    <source>
        <dbReference type="Pfam" id="PF00361"/>
    </source>
</evidence>
<evidence type="ECO:0000256" key="4">
    <source>
        <dbReference type="ARBA" id="ARBA00022692"/>
    </source>
</evidence>
<name>A0A1L1WQL6_9ROSI</name>
<dbReference type="HAMAP" id="MF_00445">
    <property type="entry name" value="NDH1_NuoN_1"/>
    <property type="match status" value="1"/>
</dbReference>
<feature type="transmembrane region" description="Helical" evidence="13">
    <location>
        <begin position="480"/>
        <end position="505"/>
    </location>
</feature>
<keyword evidence="3 16" id="KW-0150">Chloroplast</keyword>
<evidence type="ECO:0000313" key="17">
    <source>
        <dbReference type="EMBL" id="AJE75403.1"/>
    </source>
</evidence>
<keyword evidence="16" id="KW-0934">Plastid</keyword>
<dbReference type="RefSeq" id="YP_009341470.1">
    <property type="nucleotide sequence ID" value="NC_033399.1"/>
</dbReference>
<dbReference type="GO" id="GO:0016655">
    <property type="term" value="F:oxidoreductase activity, acting on NAD(P)H, quinone or similar compound as acceptor"/>
    <property type="evidence" value="ECO:0007669"/>
    <property type="project" value="UniProtKB-UniRule"/>
</dbReference>
<evidence type="ECO:0000313" key="16">
    <source>
        <dbReference type="EMBL" id="AJE75337.1"/>
    </source>
</evidence>
<gene>
    <name evidence="13 16" type="primary">ndhB</name>
    <name evidence="16" type="ORF">GoneCp066</name>
    <name evidence="17" type="ORF">GoneCp082</name>
</gene>
<keyword evidence="6 13" id="KW-0521">NADP</keyword>
<keyword evidence="7 13" id="KW-0618">Plastoquinone</keyword>
<keyword evidence="5 13" id="KW-0874">Quinone</keyword>
<feature type="transmembrane region" description="Helical" evidence="13">
    <location>
        <begin position="126"/>
        <end position="143"/>
    </location>
</feature>
<keyword evidence="11 13" id="KW-0793">Thylakoid</keyword>
<comment type="similarity">
    <text evidence="13">Belongs to the complex I subunit 2 family.</text>
</comment>
<evidence type="ECO:0000259" key="15">
    <source>
        <dbReference type="Pfam" id="PF19530"/>
    </source>
</evidence>
<dbReference type="NCBIfam" id="TIGR01770">
    <property type="entry name" value="NDH_I_N"/>
    <property type="match status" value="1"/>
</dbReference>
<evidence type="ECO:0000256" key="13">
    <source>
        <dbReference type="HAMAP-Rule" id="MF_00445"/>
    </source>
</evidence>
<feature type="transmembrane region" description="Helical" evidence="13">
    <location>
        <begin position="223"/>
        <end position="244"/>
    </location>
</feature>
<dbReference type="GeneID" id="30863017"/>
<dbReference type="NCBIfam" id="NF002701">
    <property type="entry name" value="PRK02504.1"/>
    <property type="match status" value="1"/>
</dbReference>
<dbReference type="GO" id="GO:0042773">
    <property type="term" value="P:ATP synthesis coupled electron transport"/>
    <property type="evidence" value="ECO:0007669"/>
    <property type="project" value="InterPro"/>
</dbReference>
<dbReference type="EC" id="7.1.1.-" evidence="13"/>
<dbReference type="Pfam" id="PF19530">
    <property type="entry name" value="Ndh2_N"/>
    <property type="match status" value="1"/>
</dbReference>
<evidence type="ECO:0000256" key="11">
    <source>
        <dbReference type="ARBA" id="ARBA00023078"/>
    </source>
</evidence>
<dbReference type="RefSeq" id="YP_009341455.1">
    <property type="nucleotide sequence ID" value="NC_033399.1"/>
</dbReference>
<dbReference type="InterPro" id="IPR045693">
    <property type="entry name" value="Ndh2_N"/>
</dbReference>
<feature type="transmembrane region" description="Helical" evidence="13">
    <location>
        <begin position="296"/>
        <end position="316"/>
    </location>
</feature>
<feature type="transmembrane region" description="Helical" evidence="13">
    <location>
        <begin position="99"/>
        <end position="119"/>
    </location>
</feature>
<dbReference type="PANTHER" id="PTHR22773">
    <property type="entry name" value="NADH DEHYDROGENASE"/>
    <property type="match status" value="1"/>
</dbReference>
<comment type="catalytic activity">
    <reaction evidence="13">
        <text>a plastoquinone + NADPH + (n+1) H(+)(in) = a plastoquinol + NADP(+) + n H(+)(out)</text>
        <dbReference type="Rhea" id="RHEA:42612"/>
        <dbReference type="Rhea" id="RHEA-COMP:9561"/>
        <dbReference type="Rhea" id="RHEA-COMP:9562"/>
        <dbReference type="ChEBI" id="CHEBI:15378"/>
        <dbReference type="ChEBI" id="CHEBI:17757"/>
        <dbReference type="ChEBI" id="CHEBI:57783"/>
        <dbReference type="ChEBI" id="CHEBI:58349"/>
        <dbReference type="ChEBI" id="CHEBI:62192"/>
    </reaction>
</comment>
<comment type="catalytic activity">
    <reaction evidence="13">
        <text>a plastoquinone + NADH + (n+1) H(+)(in) = a plastoquinol + NAD(+) + n H(+)(out)</text>
        <dbReference type="Rhea" id="RHEA:42608"/>
        <dbReference type="Rhea" id="RHEA-COMP:9561"/>
        <dbReference type="Rhea" id="RHEA-COMP:9562"/>
        <dbReference type="ChEBI" id="CHEBI:15378"/>
        <dbReference type="ChEBI" id="CHEBI:17757"/>
        <dbReference type="ChEBI" id="CHEBI:57540"/>
        <dbReference type="ChEBI" id="CHEBI:57945"/>
        <dbReference type="ChEBI" id="CHEBI:62192"/>
    </reaction>
</comment>
<comment type="function">
    <text evidence="13">NDH shuttles electrons from NAD(P)H:plastoquinone, via FMN and iron-sulfur (Fe-S) centers, to quinones in the photosynthetic chain and possibly in a chloroplast respiratory chain. The immediate electron acceptor for the enzyme in this species is believed to be plastoquinone. Couples the redox reaction to proton translocation, and thus conserves the redox energy in a proton gradient.</text>
</comment>
<evidence type="ECO:0000256" key="7">
    <source>
        <dbReference type="ARBA" id="ARBA00022957"/>
    </source>
</evidence>
<evidence type="ECO:0000256" key="6">
    <source>
        <dbReference type="ARBA" id="ARBA00022857"/>
    </source>
</evidence>
<dbReference type="GO" id="GO:0019684">
    <property type="term" value="P:photosynthesis, light reaction"/>
    <property type="evidence" value="ECO:0007669"/>
    <property type="project" value="UniProtKB-UniRule"/>
</dbReference>
<comment type="subcellular location">
    <subcellularLocation>
        <location evidence="1">Membrane</location>
        <topology evidence="1">Multi-pass membrane protein</topology>
    </subcellularLocation>
    <subcellularLocation>
        <location evidence="13">Plastid</location>
        <location evidence="13">Chloroplast thylakoid membrane</location>
        <topology evidence="13">Multi-pass membrane protein</topology>
    </subcellularLocation>
</comment>
<keyword evidence="9 13" id="KW-1133">Transmembrane helix</keyword>
<geneLocation type="chloroplast" evidence="16"/>
<dbReference type="InterPro" id="IPR010096">
    <property type="entry name" value="NADH-Q_OxRdtase_suN/2"/>
</dbReference>
<accession>A0A1L1WQL6</accession>
<dbReference type="GO" id="GO:0009535">
    <property type="term" value="C:chloroplast thylakoid membrane"/>
    <property type="evidence" value="ECO:0007669"/>
    <property type="project" value="UniProtKB-SubCell"/>
</dbReference>
<feature type="transmembrane region" description="Helical" evidence="13">
    <location>
        <begin position="427"/>
        <end position="448"/>
    </location>
</feature>
<evidence type="ECO:0000256" key="1">
    <source>
        <dbReference type="ARBA" id="ARBA00004141"/>
    </source>
</evidence>
<feature type="transmembrane region" description="Helical" evidence="13">
    <location>
        <begin position="348"/>
        <end position="372"/>
    </location>
</feature>
<proteinExistence type="inferred from homology"/>
<protein>
    <recommendedName>
        <fullName evidence="13">NAD(P)H-quinone oxidoreductase subunit 2, chloroplastic</fullName>
        <ecNumber evidence="13">7.1.1.-</ecNumber>
    </recommendedName>
    <alternativeName>
        <fullName evidence="13">NAD(P)H dehydrogenase, subunit 2</fullName>
    </alternativeName>
    <alternativeName>
        <fullName evidence="13">NADH-plastoquinone oxidoreductase subunit 2</fullName>
    </alternativeName>
</protein>
<dbReference type="GO" id="GO:0008137">
    <property type="term" value="F:NADH dehydrogenase (ubiquinone) activity"/>
    <property type="evidence" value="ECO:0007669"/>
    <property type="project" value="InterPro"/>
</dbReference>
<evidence type="ECO:0000256" key="9">
    <source>
        <dbReference type="ARBA" id="ARBA00022989"/>
    </source>
</evidence>
<keyword evidence="12 13" id="KW-0472">Membrane</keyword>
<feature type="transmembrane region" description="Helical" evidence="13">
    <location>
        <begin position="60"/>
        <end position="79"/>
    </location>
</feature>
<feature type="transmembrane region" description="Helical" evidence="13">
    <location>
        <begin position="323"/>
        <end position="342"/>
    </location>
</feature>
<organism evidence="16">
    <name type="scientific">Gossypium nelsonii</name>
    <dbReference type="NCBI Taxonomy" id="47623"/>
    <lineage>
        <taxon>Eukaryota</taxon>
        <taxon>Viridiplantae</taxon>
        <taxon>Streptophyta</taxon>
        <taxon>Embryophyta</taxon>
        <taxon>Tracheophyta</taxon>
        <taxon>Spermatophyta</taxon>
        <taxon>Magnoliopsida</taxon>
        <taxon>eudicotyledons</taxon>
        <taxon>Gunneridae</taxon>
        <taxon>Pentapetalae</taxon>
        <taxon>rosids</taxon>
        <taxon>malvids</taxon>
        <taxon>Malvales</taxon>
        <taxon>Malvaceae</taxon>
        <taxon>Malvoideae</taxon>
        <taxon>Gossypium</taxon>
    </lineage>
</organism>
<keyword evidence="2 13" id="KW-0813">Transport</keyword>
<feature type="transmembrane region" description="Helical" evidence="13">
    <location>
        <begin position="393"/>
        <end position="415"/>
    </location>
</feature>
<feature type="transmembrane region" description="Helical" evidence="13">
    <location>
        <begin position="183"/>
        <end position="203"/>
    </location>
</feature>
<keyword evidence="4 13" id="KW-0812">Transmembrane</keyword>
<comment type="subunit">
    <text evidence="13">NDH is composed of at least 16 different subunits, 5 of which are encoded in the nucleus.</text>
</comment>
<dbReference type="InterPro" id="IPR001750">
    <property type="entry name" value="ND/Mrp_TM"/>
</dbReference>
<dbReference type="GO" id="GO:0048038">
    <property type="term" value="F:quinone binding"/>
    <property type="evidence" value="ECO:0007669"/>
    <property type="project" value="UniProtKB-KW"/>
</dbReference>
<evidence type="ECO:0000256" key="3">
    <source>
        <dbReference type="ARBA" id="ARBA00022528"/>
    </source>
</evidence>
<evidence type="ECO:0000256" key="2">
    <source>
        <dbReference type="ARBA" id="ARBA00022448"/>
    </source>
</evidence>
<keyword evidence="8 13" id="KW-1278">Translocase</keyword>
<dbReference type="Pfam" id="PF00361">
    <property type="entry name" value="Proton_antipo_M"/>
    <property type="match status" value="1"/>
</dbReference>
<sequence>MIWHVQNENFILDSTRIFMKAFHLPLFDGSFIFPECILIFGLILLLMIDSTSDQKDIPWLYFISSTSLVMSITALLFRWREEPMISFSGNFQTNNFNEIFQFLILLCSTLCIPLSVEYIECTEMAIAEFLLFVLTATLGGMFLCGANDLITIFVAPECFSLCSYLLSGYTKKDVRSNEATTKYLLMGGASSSILVHGFSWLYGSSGGEIELQEIVNGLINTQMYNSPGISIALIFITVGIGFKLSPAPSHQWTPDVYEGSPTPVVAFLSVTSKVAASASATRIFDIPFYFSSNEWHLLLEILAILSMILGNLIAITQTSMKRMLAYSSIGQIGYVIIGIIVGDSNGGYASMITYMLFYISMNLGTFACIVLFGLRTGTDNIRDYAGLYTKDPFLALSLALCLLSLGGLPPLAGFFGKLHLFWCGWQAGLYFLVSIGLLTSVVSIYYYLKIIKLLMTGRNQEITPHVRNYRRSPLRSNNSIELSMIVCVIASTIPGISMNPIIAIAQDTLF</sequence>
<dbReference type="EMBL" id="KP221925">
    <property type="protein sequence ID" value="AJE75403.1"/>
    <property type="molecule type" value="Genomic_DNA"/>
</dbReference>
<evidence type="ECO:0000256" key="10">
    <source>
        <dbReference type="ARBA" id="ARBA00023027"/>
    </source>
</evidence>
<dbReference type="AlphaFoldDB" id="A0A1L1WQL6"/>
<feature type="transmembrane region" description="Helical" evidence="13">
    <location>
        <begin position="31"/>
        <end position="48"/>
    </location>
</feature>
<feature type="domain" description="NAD(P)H-quinone oxidoreductase subunit 2 N-terminal" evidence="15">
    <location>
        <begin position="18"/>
        <end position="117"/>
    </location>
</feature>